<gene>
    <name evidence="1" type="ORF">UCMB321_5576</name>
</gene>
<comment type="caution">
    <text evidence="1">The sequence shown here is derived from an EMBL/GenBank/DDBJ whole genome shotgun (WGS) entry which is preliminary data.</text>
</comment>
<dbReference type="STRING" id="226910.UCMB321_5576"/>
<protein>
    <submittedName>
        <fullName evidence="1">Uncharacterized protein</fullName>
    </submittedName>
</protein>
<sequence>MPPYPLDLEQFRPQVCQHGFGFALWGFVFTTDQCRAIRCRQCFAVQFAVRRQRQAIKLHVGRRDHVLRQHTLQMATQTFDLQHRFRLLRRDIGHQAFFAGVVFPCQHHTFLDPWVSGQTGFDFAQLDTETPDLHLVVVTTQVFHRAVRQVASQVASAVHAPSVERIVEETLGAQLRTVQVTAGHLHTTDIQLTGHSQRYRLTVGIQQVDPRIGHRLADGRVVRRFVQRPGAIPGRNVDGCLGRTIEVEQANFRQLLFEAPYQMPRQGFTAAHYPQQATVTSLAMGQEQIEHRRHEVQGGDVLLTNHFAQVTRVTMTTRTRHYQPGAVEQRPEELPDRDVEAERGFLQYAVRGIQAVFVLHPQQAVDHATVFVHHAFRLAGRTGGVDHVSQMLGTHLDLLRVAIRLS</sequence>
<dbReference type="AlphaFoldDB" id="A0A0C2I6E5"/>
<accession>A0A0C2I6E5</accession>
<evidence type="ECO:0000313" key="2">
    <source>
        <dbReference type="Proteomes" id="UP000031535"/>
    </source>
</evidence>
<dbReference type="Proteomes" id="UP000031535">
    <property type="component" value="Unassembled WGS sequence"/>
</dbReference>
<dbReference type="EMBL" id="JXDG01000074">
    <property type="protein sequence ID" value="KIH80672.1"/>
    <property type="molecule type" value="Genomic_DNA"/>
</dbReference>
<reference evidence="1 2" key="1">
    <citation type="submission" date="2015-01" db="EMBL/GenBank/DDBJ databases">
        <title>Complete genome of Pseudomonas batumici UCM B-321 producer of the batumin antibiotic with strong antistaphilococcal and potential anticancer activity.</title>
        <authorList>
            <person name="Klochko V.V."/>
            <person name="Zelena L.B."/>
            <person name="Elena K.A."/>
            <person name="Reva O.N."/>
        </authorList>
    </citation>
    <scope>NUCLEOTIDE SEQUENCE [LARGE SCALE GENOMIC DNA]</scope>
    <source>
        <strain evidence="1 2">UCM B-321</strain>
    </source>
</reference>
<name>A0A0C2I6E5_9PSED</name>
<dbReference type="AntiFam" id="ANF00178">
    <property type="entry name" value="Shadow ORF (opposite dhbF)"/>
</dbReference>
<dbReference type="AntiFam" id="ANF00174">
    <property type="entry name" value="Shadow ORF (irp2)"/>
</dbReference>
<evidence type="ECO:0000313" key="1">
    <source>
        <dbReference type="EMBL" id="KIH80672.1"/>
    </source>
</evidence>
<organism evidence="1 2">
    <name type="scientific">Pseudomonas batumici</name>
    <dbReference type="NCBI Taxonomy" id="226910"/>
    <lineage>
        <taxon>Bacteria</taxon>
        <taxon>Pseudomonadati</taxon>
        <taxon>Pseudomonadota</taxon>
        <taxon>Gammaproteobacteria</taxon>
        <taxon>Pseudomonadales</taxon>
        <taxon>Pseudomonadaceae</taxon>
        <taxon>Pseudomonas</taxon>
    </lineage>
</organism>
<dbReference type="PATRIC" id="fig|226910.6.peg.5564"/>
<keyword evidence="2" id="KW-1185">Reference proteome</keyword>
<proteinExistence type="predicted"/>